<evidence type="ECO:0000313" key="1">
    <source>
        <dbReference type="EMBL" id="MPC16037.1"/>
    </source>
</evidence>
<proteinExistence type="predicted"/>
<reference evidence="1 2" key="1">
    <citation type="submission" date="2019-05" db="EMBL/GenBank/DDBJ databases">
        <title>Another draft genome of Portunus trituberculatus and its Hox gene families provides insights of decapod evolution.</title>
        <authorList>
            <person name="Jeong J.-H."/>
            <person name="Song I."/>
            <person name="Kim S."/>
            <person name="Choi T."/>
            <person name="Kim D."/>
            <person name="Ryu S."/>
            <person name="Kim W."/>
        </authorList>
    </citation>
    <scope>NUCLEOTIDE SEQUENCE [LARGE SCALE GENOMIC DNA]</scope>
    <source>
        <tissue evidence="1">Muscle</tissue>
    </source>
</reference>
<organism evidence="1 2">
    <name type="scientific">Portunus trituberculatus</name>
    <name type="common">Swimming crab</name>
    <name type="synonym">Neptunus trituberculatus</name>
    <dbReference type="NCBI Taxonomy" id="210409"/>
    <lineage>
        <taxon>Eukaryota</taxon>
        <taxon>Metazoa</taxon>
        <taxon>Ecdysozoa</taxon>
        <taxon>Arthropoda</taxon>
        <taxon>Crustacea</taxon>
        <taxon>Multicrustacea</taxon>
        <taxon>Malacostraca</taxon>
        <taxon>Eumalacostraca</taxon>
        <taxon>Eucarida</taxon>
        <taxon>Decapoda</taxon>
        <taxon>Pleocyemata</taxon>
        <taxon>Brachyura</taxon>
        <taxon>Eubrachyura</taxon>
        <taxon>Portunoidea</taxon>
        <taxon>Portunidae</taxon>
        <taxon>Portuninae</taxon>
        <taxon>Portunus</taxon>
    </lineage>
</organism>
<comment type="caution">
    <text evidence="1">The sequence shown here is derived from an EMBL/GenBank/DDBJ whole genome shotgun (WGS) entry which is preliminary data.</text>
</comment>
<evidence type="ECO:0000313" key="2">
    <source>
        <dbReference type="Proteomes" id="UP000324222"/>
    </source>
</evidence>
<name>A0A5B7D1W6_PORTR</name>
<sequence length="124" mass="13997">MITCPSLTCLLNVHPGIALYVRDLLLSVPSLRFWSARYATDENSLFLHRCHVALCPYECSKSVISEEGGKESQSDVKQYTTTTTILQYYTTITTTYTTTTTAQNNNNNIITTTTTTITTSHYYY</sequence>
<protein>
    <submittedName>
        <fullName evidence="1">Uncharacterized protein</fullName>
    </submittedName>
</protein>
<accession>A0A5B7D1W6</accession>
<dbReference type="AlphaFoldDB" id="A0A5B7D1W6"/>
<dbReference type="EMBL" id="VSRR010000472">
    <property type="protein sequence ID" value="MPC16037.1"/>
    <property type="molecule type" value="Genomic_DNA"/>
</dbReference>
<gene>
    <name evidence="1" type="ORF">E2C01_008847</name>
</gene>
<dbReference type="Proteomes" id="UP000324222">
    <property type="component" value="Unassembled WGS sequence"/>
</dbReference>
<keyword evidence="2" id="KW-1185">Reference proteome</keyword>